<feature type="region of interest" description="Disordered" evidence="1">
    <location>
        <begin position="1"/>
        <end position="27"/>
    </location>
</feature>
<dbReference type="PATRIC" id="fig|1227494.3.peg.2108"/>
<organism evidence="2 3">
    <name type="scientific">Natrinema altunense (strain JCM 12890 / CGMCC 1.3731 / AJ2)</name>
    <dbReference type="NCBI Taxonomy" id="1227494"/>
    <lineage>
        <taxon>Archaea</taxon>
        <taxon>Methanobacteriati</taxon>
        <taxon>Methanobacteriota</taxon>
        <taxon>Stenosarchaea group</taxon>
        <taxon>Halobacteria</taxon>
        <taxon>Halobacteriales</taxon>
        <taxon>Natrialbaceae</taxon>
        <taxon>Natrinema</taxon>
    </lineage>
</organism>
<keyword evidence="3" id="KW-1185">Reference proteome</keyword>
<name>L9ZJ82_NATA2</name>
<gene>
    <name evidence="2" type="ORF">C485_10520</name>
</gene>
<feature type="region of interest" description="Disordered" evidence="1">
    <location>
        <begin position="80"/>
        <end position="258"/>
    </location>
</feature>
<dbReference type="EMBL" id="AOIK01000026">
    <property type="protein sequence ID" value="ELY86424.1"/>
    <property type="molecule type" value="Genomic_DNA"/>
</dbReference>
<comment type="caution">
    <text evidence="2">The sequence shown here is derived from an EMBL/GenBank/DDBJ whole genome shotgun (WGS) entry which is preliminary data.</text>
</comment>
<dbReference type="AlphaFoldDB" id="L9ZJ82"/>
<dbReference type="Proteomes" id="UP000011511">
    <property type="component" value="Unassembled WGS sequence"/>
</dbReference>
<evidence type="ECO:0000313" key="2">
    <source>
        <dbReference type="EMBL" id="ELY86424.1"/>
    </source>
</evidence>
<protein>
    <submittedName>
        <fullName evidence="2">Uncharacterized protein</fullName>
    </submittedName>
</protein>
<accession>L9ZJ82</accession>
<sequence>MTPTRSDPSPRTEGESSAEQNGRPHAMRPVPILIRAVRNGSVAVFAGCAMLVRAARSSTGTRARAIRVAIGTTLIGIGLRQRRSNGGGSTTREEPVPDDGGRSGADRSMKTVADDAHSARERHGLTNRTETNPRGVPTDPDGDAMTGAGEDAVRFTADGEEPRVKPSLSDEVPGDPRYDDESDEGVAVDLSEASLADEASEATGPDPEQAEPAQVEDTEPDRSPPEDTSHMQADVPDGSESGSASDGEIGESTDSNST</sequence>
<feature type="compositionally biased region" description="Low complexity" evidence="1">
    <location>
        <begin position="238"/>
        <end position="252"/>
    </location>
</feature>
<evidence type="ECO:0000256" key="1">
    <source>
        <dbReference type="SAM" id="MobiDB-lite"/>
    </source>
</evidence>
<feature type="compositionally biased region" description="Basic and acidic residues" evidence="1">
    <location>
        <begin position="91"/>
        <end position="124"/>
    </location>
</feature>
<evidence type="ECO:0000313" key="3">
    <source>
        <dbReference type="Proteomes" id="UP000011511"/>
    </source>
</evidence>
<reference evidence="2 3" key="1">
    <citation type="journal article" date="2014" name="PLoS Genet.">
        <title>Phylogenetically driven sequencing of extremely halophilic archaea reveals strategies for static and dynamic osmo-response.</title>
        <authorList>
            <person name="Becker E.A."/>
            <person name="Seitzer P.M."/>
            <person name="Tritt A."/>
            <person name="Larsen D."/>
            <person name="Krusor M."/>
            <person name="Yao A.I."/>
            <person name="Wu D."/>
            <person name="Madern D."/>
            <person name="Eisen J.A."/>
            <person name="Darling A.E."/>
            <person name="Facciotti M.T."/>
        </authorList>
    </citation>
    <scope>NUCLEOTIDE SEQUENCE [LARGE SCALE GENOMIC DNA]</scope>
    <source>
        <strain evidence="2 3">JCM 12890</strain>
    </source>
</reference>
<proteinExistence type="predicted"/>
<dbReference type="eggNOG" id="arCOG06224">
    <property type="taxonomic scope" value="Archaea"/>
</dbReference>
<feature type="compositionally biased region" description="Basic and acidic residues" evidence="1">
    <location>
        <begin position="220"/>
        <end position="229"/>
    </location>
</feature>